<accession>A0A3B0ZEA5</accession>
<evidence type="ECO:0000313" key="1">
    <source>
        <dbReference type="EMBL" id="VAW85787.1"/>
    </source>
</evidence>
<proteinExistence type="predicted"/>
<organism evidence="1">
    <name type="scientific">hydrothermal vent metagenome</name>
    <dbReference type="NCBI Taxonomy" id="652676"/>
    <lineage>
        <taxon>unclassified sequences</taxon>
        <taxon>metagenomes</taxon>
        <taxon>ecological metagenomes</taxon>
    </lineage>
</organism>
<protein>
    <submittedName>
        <fullName evidence="1">Uncharacterized protein</fullName>
    </submittedName>
</protein>
<gene>
    <name evidence="1" type="ORF">MNBD_GAMMA16-2113</name>
</gene>
<reference evidence="1" key="1">
    <citation type="submission" date="2018-06" db="EMBL/GenBank/DDBJ databases">
        <authorList>
            <person name="Zhirakovskaya E."/>
        </authorList>
    </citation>
    <scope>NUCLEOTIDE SEQUENCE</scope>
</reference>
<dbReference type="InterPro" id="IPR049343">
    <property type="entry name" value="Transposase_29"/>
</dbReference>
<sequence length="73" mass="8101">MTPISVKRSVKLYRNEGPCGFYKARKTRGAARAETAMANTIGDNYSNSDNVKKLLQSLYTTEADLIPDSENKT</sequence>
<feature type="non-terminal residue" evidence="1">
    <location>
        <position position="73"/>
    </location>
</feature>
<dbReference type="Pfam" id="PF21804">
    <property type="entry name" value="Transposase_29"/>
    <property type="match status" value="1"/>
</dbReference>
<name>A0A3B0ZEA5_9ZZZZ</name>
<dbReference type="AlphaFoldDB" id="A0A3B0ZEA5"/>
<dbReference type="EMBL" id="UOFO01000080">
    <property type="protein sequence ID" value="VAW85787.1"/>
    <property type="molecule type" value="Genomic_DNA"/>
</dbReference>